<protein>
    <recommendedName>
        <fullName evidence="4">ElaB/YqjD/DUF883 family membrane-anchored ribosome-binding protein</fullName>
    </recommendedName>
</protein>
<evidence type="ECO:0000256" key="1">
    <source>
        <dbReference type="SAM" id="MobiDB-lite"/>
    </source>
</evidence>
<name>A0A561QGM2_9HYPH</name>
<feature type="compositionally biased region" description="Polar residues" evidence="1">
    <location>
        <begin position="1"/>
        <end position="10"/>
    </location>
</feature>
<dbReference type="Proteomes" id="UP000320653">
    <property type="component" value="Unassembled WGS sequence"/>
</dbReference>
<evidence type="ECO:0000313" key="3">
    <source>
        <dbReference type="Proteomes" id="UP000320653"/>
    </source>
</evidence>
<dbReference type="EMBL" id="VIWP01000008">
    <property type="protein sequence ID" value="TWF49515.1"/>
    <property type="molecule type" value="Genomic_DNA"/>
</dbReference>
<dbReference type="AlphaFoldDB" id="A0A561QGM2"/>
<evidence type="ECO:0000313" key="2">
    <source>
        <dbReference type="EMBL" id="TWF49515.1"/>
    </source>
</evidence>
<evidence type="ECO:0008006" key="4">
    <source>
        <dbReference type="Google" id="ProtNLM"/>
    </source>
</evidence>
<dbReference type="OrthoDB" id="8129930at2"/>
<keyword evidence="3" id="KW-1185">Reference proteome</keyword>
<feature type="region of interest" description="Disordered" evidence="1">
    <location>
        <begin position="1"/>
        <end position="72"/>
    </location>
</feature>
<organism evidence="2 3">
    <name type="scientific">Neorhizobium alkalisoli</name>
    <dbReference type="NCBI Taxonomy" id="528178"/>
    <lineage>
        <taxon>Bacteria</taxon>
        <taxon>Pseudomonadati</taxon>
        <taxon>Pseudomonadota</taxon>
        <taxon>Alphaproteobacteria</taxon>
        <taxon>Hyphomicrobiales</taxon>
        <taxon>Rhizobiaceae</taxon>
        <taxon>Rhizobium/Agrobacterium group</taxon>
        <taxon>Neorhizobium</taxon>
    </lineage>
</organism>
<proteinExistence type="predicted"/>
<sequence length="161" mass="17158">MSEQNNSPAVQSMRDEQKQQRATASADALDDGLEATFPASDPVSATITSIPTGSAETITGDPAEGAADLAGDRDYPLVDDALQSRPPVKSEILDGSEEVRALRRDVARLRENLLEVVEGGVDLVKAEARSSVRDVEDRIRARPLAAVGVAAMLGYIWGLTR</sequence>
<reference evidence="2 3" key="1">
    <citation type="submission" date="2019-06" db="EMBL/GenBank/DDBJ databases">
        <title>Sorghum-associated microbial communities from plants grown in Nebraska, USA.</title>
        <authorList>
            <person name="Schachtman D."/>
        </authorList>
    </citation>
    <scope>NUCLEOTIDE SEQUENCE [LARGE SCALE GENOMIC DNA]</scope>
    <source>
        <strain evidence="2 3">1225</strain>
    </source>
</reference>
<comment type="caution">
    <text evidence="2">The sequence shown here is derived from an EMBL/GenBank/DDBJ whole genome shotgun (WGS) entry which is preliminary data.</text>
</comment>
<accession>A0A561QGM2</accession>
<feature type="compositionally biased region" description="Polar residues" evidence="1">
    <location>
        <begin position="43"/>
        <end position="57"/>
    </location>
</feature>
<gene>
    <name evidence="2" type="ORF">FHW37_108185</name>
</gene>
<dbReference type="RefSeq" id="WP_145641592.1">
    <property type="nucleotide sequence ID" value="NZ_VIWP01000008.1"/>
</dbReference>